<dbReference type="GO" id="GO:0004521">
    <property type="term" value="F:RNA endonuclease activity"/>
    <property type="evidence" value="ECO:0007669"/>
    <property type="project" value="InterPro"/>
</dbReference>
<feature type="domain" description="PIN" evidence="6">
    <location>
        <begin position="10"/>
        <end position="135"/>
    </location>
</feature>
<dbReference type="EMBL" id="CP040846">
    <property type="protein sequence ID" value="QDA31224.1"/>
    <property type="molecule type" value="Genomic_DNA"/>
</dbReference>
<dbReference type="KEGG" id="tic:FH039_05895"/>
<keyword evidence="2 5" id="KW-0540">Nuclease</keyword>
<dbReference type="InterPro" id="IPR039018">
    <property type="entry name" value="VapC20-like"/>
</dbReference>
<dbReference type="PANTHER" id="PTHR42188">
    <property type="entry name" value="23S RRNA-SPECIFIC ENDONUCLEASE VAPC20"/>
    <property type="match status" value="1"/>
</dbReference>
<dbReference type="Gene3D" id="3.40.50.1010">
    <property type="entry name" value="5'-nuclease"/>
    <property type="match status" value="1"/>
</dbReference>
<name>A0A4Y5SLG0_9EURY</name>
<dbReference type="OrthoDB" id="198094at2157"/>
<evidence type="ECO:0000256" key="4">
    <source>
        <dbReference type="ARBA" id="ARBA00022801"/>
    </source>
</evidence>
<dbReference type="SUPFAM" id="SSF88723">
    <property type="entry name" value="PIN domain-like"/>
    <property type="match status" value="1"/>
</dbReference>
<protein>
    <recommendedName>
        <fullName evidence="5">Ribonuclease VapC</fullName>
        <shortName evidence="5">RNase VapC</shortName>
        <ecNumber evidence="5">3.1.-.-</ecNumber>
    </recommendedName>
    <alternativeName>
        <fullName evidence="5">Putative toxin VapC</fullName>
    </alternativeName>
</protein>
<comment type="function">
    <text evidence="5">Toxic component of a toxin-antitoxin (TA) system. An RNase.</text>
</comment>
<comment type="similarity">
    <text evidence="5">Belongs to the PINc/VapC protein family.</text>
</comment>
<dbReference type="GeneID" id="40474697"/>
<feature type="binding site" evidence="5">
    <location>
        <position position="111"/>
    </location>
    <ligand>
        <name>Mg(2+)</name>
        <dbReference type="ChEBI" id="CHEBI:18420"/>
    </ligand>
</feature>
<evidence type="ECO:0000259" key="6">
    <source>
        <dbReference type="Pfam" id="PF01850"/>
    </source>
</evidence>
<dbReference type="Pfam" id="PF01850">
    <property type="entry name" value="PIN"/>
    <property type="match status" value="1"/>
</dbReference>
<proteinExistence type="inferred from homology"/>
<evidence type="ECO:0000256" key="2">
    <source>
        <dbReference type="ARBA" id="ARBA00022722"/>
    </source>
</evidence>
<keyword evidence="5" id="KW-0800">Toxin</keyword>
<dbReference type="GO" id="GO:0016787">
    <property type="term" value="F:hydrolase activity"/>
    <property type="evidence" value="ECO:0007669"/>
    <property type="project" value="UniProtKB-KW"/>
</dbReference>
<evidence type="ECO:0000256" key="1">
    <source>
        <dbReference type="ARBA" id="ARBA00022649"/>
    </source>
</evidence>
<keyword evidence="1 5" id="KW-1277">Toxin-antitoxin system</keyword>
<dbReference type="Proteomes" id="UP000306007">
    <property type="component" value="Chromosome"/>
</dbReference>
<evidence type="ECO:0000256" key="3">
    <source>
        <dbReference type="ARBA" id="ARBA00022723"/>
    </source>
</evidence>
<keyword evidence="4 5" id="KW-0378">Hydrolase</keyword>
<dbReference type="EC" id="3.1.-.-" evidence="5"/>
<evidence type="ECO:0000313" key="8">
    <source>
        <dbReference type="Proteomes" id="UP000306007"/>
    </source>
</evidence>
<organism evidence="7 8">
    <name type="scientific">Thermococcus indicus</name>
    <dbReference type="NCBI Taxonomy" id="2586643"/>
    <lineage>
        <taxon>Archaea</taxon>
        <taxon>Methanobacteriati</taxon>
        <taxon>Methanobacteriota</taxon>
        <taxon>Thermococci</taxon>
        <taxon>Thermococcales</taxon>
        <taxon>Thermococcaceae</taxon>
        <taxon>Thermococcus</taxon>
    </lineage>
</organism>
<dbReference type="InterPro" id="IPR029060">
    <property type="entry name" value="PIN-like_dom_sf"/>
</dbReference>
<evidence type="ECO:0000256" key="5">
    <source>
        <dbReference type="HAMAP-Rule" id="MF_00265"/>
    </source>
</evidence>
<dbReference type="AlphaFoldDB" id="A0A4Y5SLG0"/>
<dbReference type="GO" id="GO:0016075">
    <property type="term" value="P:rRNA catabolic process"/>
    <property type="evidence" value="ECO:0007669"/>
    <property type="project" value="TreeGrafter"/>
</dbReference>
<keyword evidence="5" id="KW-0460">Magnesium</keyword>
<comment type="cofactor">
    <cofactor evidence="5">
        <name>Mg(2+)</name>
        <dbReference type="ChEBI" id="CHEBI:18420"/>
    </cofactor>
</comment>
<accession>A0A4Y5SLG0</accession>
<reference evidence="7 8" key="1">
    <citation type="submission" date="2019-06" db="EMBL/GenBank/DDBJ databases">
        <title>Thermococcus indicus sp. nov., a Fe(III)-reducing hyperthermophilic archaeon isolated from the Onnuri vent field of the Central Indian Ocean ridge.</title>
        <authorList>
            <person name="Lim J.K."/>
            <person name="Kim Y.J."/>
            <person name="Kwon K.K."/>
        </authorList>
    </citation>
    <scope>NUCLEOTIDE SEQUENCE [LARGE SCALE GENOMIC DNA]</scope>
    <source>
        <strain evidence="7 8">IOH1</strain>
    </source>
</reference>
<dbReference type="CDD" id="cd18680">
    <property type="entry name" value="PIN_MtVapC20-like"/>
    <property type="match status" value="1"/>
</dbReference>
<keyword evidence="8" id="KW-1185">Reference proteome</keyword>
<dbReference type="GO" id="GO:0000287">
    <property type="term" value="F:magnesium ion binding"/>
    <property type="evidence" value="ECO:0007669"/>
    <property type="project" value="UniProtKB-UniRule"/>
</dbReference>
<sequence length="142" mass="16526">MGKRIRPEIIYLDTSALIALFNSRDKNHQAAVAFLETSLKMGVVFLLSRPVLVEYLNGLAKRVGKDVAREQYEAITSSRFIYMENETEKDWSRAWGLFFKYRDSKGIDIFDSLSFAIMERLGLRRVFTFDSDFEVHGFERLP</sequence>
<keyword evidence="3 5" id="KW-0479">Metal-binding</keyword>
<dbReference type="HAMAP" id="MF_00265">
    <property type="entry name" value="VapC_Nob1"/>
    <property type="match status" value="1"/>
</dbReference>
<gene>
    <name evidence="5" type="primary">vapC</name>
    <name evidence="7" type="ORF">FH039_05895</name>
</gene>
<feature type="binding site" evidence="5">
    <location>
        <position position="13"/>
    </location>
    <ligand>
        <name>Mg(2+)</name>
        <dbReference type="ChEBI" id="CHEBI:18420"/>
    </ligand>
</feature>
<dbReference type="PANTHER" id="PTHR42188:SF1">
    <property type="entry name" value="23S RRNA-SPECIFIC ENDONUCLEASE VAPC20"/>
    <property type="match status" value="1"/>
</dbReference>
<dbReference type="InterPro" id="IPR002716">
    <property type="entry name" value="PIN_dom"/>
</dbReference>
<dbReference type="InterPro" id="IPR022907">
    <property type="entry name" value="VapC_family"/>
</dbReference>
<dbReference type="RefSeq" id="WP_139680569.1">
    <property type="nucleotide sequence ID" value="NZ_CP040846.1"/>
</dbReference>
<dbReference type="GO" id="GO:0090729">
    <property type="term" value="F:toxin activity"/>
    <property type="evidence" value="ECO:0007669"/>
    <property type="project" value="UniProtKB-KW"/>
</dbReference>
<evidence type="ECO:0000313" key="7">
    <source>
        <dbReference type="EMBL" id="QDA31224.1"/>
    </source>
</evidence>